<dbReference type="NCBIfam" id="NF033564">
    <property type="entry name" value="transpos_ISAs1"/>
    <property type="match status" value="1"/>
</dbReference>
<dbReference type="GO" id="GO:0004803">
    <property type="term" value="F:transposase activity"/>
    <property type="evidence" value="ECO:0007669"/>
    <property type="project" value="InterPro"/>
</dbReference>
<dbReference type="InterPro" id="IPR002559">
    <property type="entry name" value="Transposase_11"/>
</dbReference>
<dbReference type="EMBL" id="QHJS02000025">
    <property type="protein sequence ID" value="RRO20872.1"/>
    <property type="molecule type" value="Genomic_DNA"/>
</dbReference>
<feature type="domain" description="H repeat-associated protein N-terminal" evidence="3">
    <location>
        <begin position="5"/>
        <end position="91"/>
    </location>
</feature>
<dbReference type="InterPro" id="IPR051698">
    <property type="entry name" value="Transposase_11-like"/>
</dbReference>
<dbReference type="PANTHER" id="PTHR30298:SF0">
    <property type="entry name" value="PROTEIN YBFL-RELATED"/>
    <property type="match status" value="1"/>
</dbReference>
<feature type="domain" description="Transposase IS4-like" evidence="2">
    <location>
        <begin position="99"/>
        <end position="328"/>
    </location>
</feature>
<evidence type="ECO:0000313" key="5">
    <source>
        <dbReference type="Proteomes" id="UP000256540"/>
    </source>
</evidence>
<evidence type="ECO:0000259" key="3">
    <source>
        <dbReference type="Pfam" id="PF13808"/>
    </source>
</evidence>
<reference evidence="4 5" key="1">
    <citation type="submission" date="2018-11" db="EMBL/GenBank/DDBJ databases">
        <title>Draft genome sequences of proposed Pectobacterium aquaticum sp. nov. isolated in France from fresh water.</title>
        <authorList>
            <person name="Pedron J."/>
            <person name="Barny M.A."/>
        </authorList>
    </citation>
    <scope>NUCLEOTIDE SEQUENCE [LARGE SCALE GENOMIC DNA]</scope>
    <source>
        <strain evidence="4 5">A127-S21-F16</strain>
    </source>
</reference>
<sequence length="365" mass="41316">MTIFNYINEIPDPRCETNKKHELMDVIFLTFTAVLSGASGWKAIQQFGECQLPWLRQHSPFANGIPKRHCIANIIKALDSQSLMSALLSWINERRSSNGRKQIAIDGKTLRGTGNGFLAQALHVVSAYDIGNGIALYQQSTESKGKEGPVARQLIECLSLENATVTLDALHCQVETLRLICQRKGEFIVGIKGNQKKLYEFVKQRFSSCYADEGLATHTENNQAHGRTEYRQVMQIDADFPEELKQRWPTIRTLIEVVSERGERGKVVHRESRWYVSSLGVDARVASQMIREHWCIENQLHWVLDVVFREDEMNLKDAEGAAHMALFNRVALSVLKQHEGKKDSIAGKRQCAGWSGDFRSEVIFG</sequence>
<accession>A0AA93APX4</accession>
<comment type="caution">
    <text evidence="4">The sequence shown here is derived from an EMBL/GenBank/DDBJ whole genome shotgun (WGS) entry which is preliminary data.</text>
</comment>
<protein>
    <submittedName>
        <fullName evidence="4">ISAs1 family transposase</fullName>
    </submittedName>
</protein>
<dbReference type="Pfam" id="PF13808">
    <property type="entry name" value="DDE_Tnp_1_assoc"/>
    <property type="match status" value="1"/>
</dbReference>
<dbReference type="AlphaFoldDB" id="A0AA93APX4"/>
<dbReference type="RefSeq" id="WP_116166572.1">
    <property type="nucleotide sequence ID" value="NZ_CP086253.1"/>
</dbReference>
<dbReference type="InterPro" id="IPR032806">
    <property type="entry name" value="YbfD_N"/>
</dbReference>
<dbReference type="PANTHER" id="PTHR30298">
    <property type="entry name" value="H REPEAT-ASSOCIATED PREDICTED TRANSPOSASE"/>
    <property type="match status" value="1"/>
</dbReference>
<dbReference type="InterPro" id="IPR047647">
    <property type="entry name" value="ISAs1_transpos"/>
</dbReference>
<comment type="similarity">
    <text evidence="1">Belongs to the transposase 11 family.</text>
</comment>
<dbReference type="GO" id="GO:0006313">
    <property type="term" value="P:DNA transposition"/>
    <property type="evidence" value="ECO:0007669"/>
    <property type="project" value="InterPro"/>
</dbReference>
<evidence type="ECO:0000256" key="1">
    <source>
        <dbReference type="ARBA" id="ARBA00010075"/>
    </source>
</evidence>
<evidence type="ECO:0000259" key="2">
    <source>
        <dbReference type="Pfam" id="PF01609"/>
    </source>
</evidence>
<proteinExistence type="inferred from homology"/>
<gene>
    <name evidence="4" type="ORF">DMB84_009115</name>
</gene>
<dbReference type="Proteomes" id="UP000256540">
    <property type="component" value="Unassembled WGS sequence"/>
</dbReference>
<evidence type="ECO:0000313" key="4">
    <source>
        <dbReference type="EMBL" id="RRO20872.1"/>
    </source>
</evidence>
<name>A0AA93APX4_9GAMM</name>
<organism evidence="4 5">
    <name type="scientific">Pectobacterium aquaticum</name>
    <dbReference type="NCBI Taxonomy" id="2204145"/>
    <lineage>
        <taxon>Bacteria</taxon>
        <taxon>Pseudomonadati</taxon>
        <taxon>Pseudomonadota</taxon>
        <taxon>Gammaproteobacteria</taxon>
        <taxon>Enterobacterales</taxon>
        <taxon>Pectobacteriaceae</taxon>
        <taxon>Pectobacterium</taxon>
    </lineage>
</organism>
<dbReference type="Pfam" id="PF01609">
    <property type="entry name" value="DDE_Tnp_1"/>
    <property type="match status" value="1"/>
</dbReference>
<dbReference type="GO" id="GO:0003677">
    <property type="term" value="F:DNA binding"/>
    <property type="evidence" value="ECO:0007669"/>
    <property type="project" value="InterPro"/>
</dbReference>